<keyword evidence="2 3" id="KW-0808">Transferase</keyword>
<evidence type="ECO:0000313" key="4">
    <source>
        <dbReference type="Proteomes" id="UP001451571"/>
    </source>
</evidence>
<sequence>MDAVNKTLYIPLFGKAAVSQKGIIIKDPKAEEIWKKEGFTLRGKAKSRWLTYYMAMRARVFDEWTKKQLQRYPEAIVLHIGCGMDSRVERINAPERIWYDIDYPSVIQERKHYFEESGNYRMLSADASDIKWINGLENGKEAIVIMEGISMYLTNGEIGSLFLALQNQFTRVLLLMDCYTVFGAKASRFKNPVNDVGAKIVSGIDHPEAFEQNEGIHFTRELDMTPSELIDELSTFEQTFFKLMFAGKTAKKIYRLYEYKINK</sequence>
<proteinExistence type="predicted"/>
<dbReference type="InterPro" id="IPR016874">
    <property type="entry name" value="TcmP-like"/>
</dbReference>
<dbReference type="SUPFAM" id="SSF53335">
    <property type="entry name" value="S-adenosyl-L-methionine-dependent methyltransferases"/>
    <property type="match status" value="1"/>
</dbReference>
<dbReference type="EC" id="2.1.1.-" evidence="3"/>
<dbReference type="Proteomes" id="UP001451571">
    <property type="component" value="Chromosome"/>
</dbReference>
<gene>
    <name evidence="3" type="ORF">V6984_15670</name>
</gene>
<protein>
    <submittedName>
        <fullName evidence="3">Class I SAM-dependent methyltransferase</fullName>
        <ecNumber evidence="3">2.1.1.-</ecNumber>
    </submittedName>
</protein>
<dbReference type="EMBL" id="CP146256">
    <property type="protein sequence ID" value="XAH72934.1"/>
    <property type="molecule type" value="Genomic_DNA"/>
</dbReference>
<organism evidence="3 4">
    <name type="scientific">Kineothrix sedimenti</name>
    <dbReference type="NCBI Taxonomy" id="3123317"/>
    <lineage>
        <taxon>Bacteria</taxon>
        <taxon>Bacillati</taxon>
        <taxon>Bacillota</taxon>
        <taxon>Clostridia</taxon>
        <taxon>Lachnospirales</taxon>
        <taxon>Lachnospiraceae</taxon>
        <taxon>Kineothrix</taxon>
    </lineage>
</organism>
<dbReference type="PANTHER" id="PTHR43619:SF2">
    <property type="entry name" value="S-ADENOSYL-L-METHIONINE-DEPENDENT METHYLTRANSFERASES SUPERFAMILY PROTEIN"/>
    <property type="match status" value="1"/>
</dbReference>
<dbReference type="GO" id="GO:0008168">
    <property type="term" value="F:methyltransferase activity"/>
    <property type="evidence" value="ECO:0007669"/>
    <property type="project" value="UniProtKB-KW"/>
</dbReference>
<evidence type="ECO:0000256" key="2">
    <source>
        <dbReference type="ARBA" id="ARBA00022679"/>
    </source>
</evidence>
<keyword evidence="1 3" id="KW-0489">Methyltransferase</keyword>
<dbReference type="RefSeq" id="WP_342756546.1">
    <property type="nucleotide sequence ID" value="NZ_CP146256.1"/>
</dbReference>
<accession>A0ABZ3ETJ2</accession>
<dbReference type="PANTHER" id="PTHR43619">
    <property type="entry name" value="S-ADENOSYL-L-METHIONINE-DEPENDENT METHYLTRANSFERASE YKTD-RELATED"/>
    <property type="match status" value="1"/>
</dbReference>
<dbReference type="InterPro" id="IPR007213">
    <property type="entry name" value="Ppm1/Ppm2/Tcmp"/>
</dbReference>
<evidence type="ECO:0000256" key="1">
    <source>
        <dbReference type="ARBA" id="ARBA00022603"/>
    </source>
</evidence>
<keyword evidence="4" id="KW-1185">Reference proteome</keyword>
<dbReference type="Pfam" id="PF04072">
    <property type="entry name" value="LCM"/>
    <property type="match status" value="1"/>
</dbReference>
<dbReference type="PIRSF" id="PIRSF028177">
    <property type="entry name" value="Polyketide_synth_Omtfrase_TcmP"/>
    <property type="match status" value="1"/>
</dbReference>
<dbReference type="InterPro" id="IPR029063">
    <property type="entry name" value="SAM-dependent_MTases_sf"/>
</dbReference>
<evidence type="ECO:0000313" key="3">
    <source>
        <dbReference type="EMBL" id="XAH72934.1"/>
    </source>
</evidence>
<reference evidence="3 4" key="1">
    <citation type="submission" date="2024-02" db="EMBL/GenBank/DDBJ databases">
        <title>Bacterial strain from lacustrine sediment.</title>
        <authorList>
            <person name="Petit C."/>
            <person name="Fadhlaoui K."/>
        </authorList>
    </citation>
    <scope>NUCLEOTIDE SEQUENCE [LARGE SCALE GENOMIC DNA]</scope>
    <source>
        <strain evidence="3 4">IPX-CK</strain>
    </source>
</reference>
<dbReference type="GO" id="GO:0032259">
    <property type="term" value="P:methylation"/>
    <property type="evidence" value="ECO:0007669"/>
    <property type="project" value="UniProtKB-KW"/>
</dbReference>
<name>A0ABZ3ETJ2_9FIRM</name>
<dbReference type="Gene3D" id="3.40.50.150">
    <property type="entry name" value="Vaccinia Virus protein VP39"/>
    <property type="match status" value="1"/>
</dbReference>